<keyword evidence="3" id="KW-1185">Reference proteome</keyword>
<evidence type="ECO:0000256" key="1">
    <source>
        <dbReference type="SAM" id="MobiDB-lite"/>
    </source>
</evidence>
<feature type="compositionally biased region" description="Basic and acidic residues" evidence="1">
    <location>
        <begin position="37"/>
        <end position="60"/>
    </location>
</feature>
<gene>
    <name evidence="2" type="primary">WBGene00111491</name>
</gene>
<dbReference type="EnsemblMetazoa" id="PPA21937.1">
    <property type="protein sequence ID" value="PPA21937.1"/>
    <property type="gene ID" value="WBGene00111491"/>
</dbReference>
<proteinExistence type="predicted"/>
<reference evidence="3" key="1">
    <citation type="journal article" date="2008" name="Nat. Genet.">
        <title>The Pristionchus pacificus genome provides a unique perspective on nematode lifestyle and parasitism.</title>
        <authorList>
            <person name="Dieterich C."/>
            <person name="Clifton S.W."/>
            <person name="Schuster L.N."/>
            <person name="Chinwalla A."/>
            <person name="Delehaunty K."/>
            <person name="Dinkelacker I."/>
            <person name="Fulton L."/>
            <person name="Fulton R."/>
            <person name="Godfrey J."/>
            <person name="Minx P."/>
            <person name="Mitreva M."/>
            <person name="Roeseler W."/>
            <person name="Tian H."/>
            <person name="Witte H."/>
            <person name="Yang S.P."/>
            <person name="Wilson R.K."/>
            <person name="Sommer R.J."/>
        </authorList>
    </citation>
    <scope>NUCLEOTIDE SEQUENCE [LARGE SCALE GENOMIC DNA]</scope>
    <source>
        <strain evidence="3">PS312</strain>
    </source>
</reference>
<name>A0A454XUG2_PRIPA</name>
<feature type="region of interest" description="Disordered" evidence="1">
    <location>
        <begin position="1"/>
        <end position="68"/>
    </location>
</feature>
<sequence length="68" mass="7702">MKNSKRPLGRNVSVPPAARKAGSNLPPIDPLSKNQKKREVENKEMRKQSKEKEAAEKIYSDEISALRK</sequence>
<dbReference type="Proteomes" id="UP000005239">
    <property type="component" value="Unassembled WGS sequence"/>
</dbReference>
<reference evidence="2" key="2">
    <citation type="submission" date="2022-06" db="UniProtKB">
        <authorList>
            <consortium name="EnsemblMetazoa"/>
        </authorList>
    </citation>
    <scope>IDENTIFICATION</scope>
    <source>
        <strain evidence="2">PS312</strain>
    </source>
</reference>
<accession>A0A454XUG2</accession>
<accession>A0A8R1YID3</accession>
<organism evidence="2 3">
    <name type="scientific">Pristionchus pacificus</name>
    <name type="common">Parasitic nematode worm</name>
    <dbReference type="NCBI Taxonomy" id="54126"/>
    <lineage>
        <taxon>Eukaryota</taxon>
        <taxon>Metazoa</taxon>
        <taxon>Ecdysozoa</taxon>
        <taxon>Nematoda</taxon>
        <taxon>Chromadorea</taxon>
        <taxon>Rhabditida</taxon>
        <taxon>Rhabditina</taxon>
        <taxon>Diplogasteromorpha</taxon>
        <taxon>Diplogasteroidea</taxon>
        <taxon>Neodiplogasteridae</taxon>
        <taxon>Pristionchus</taxon>
    </lineage>
</organism>
<evidence type="ECO:0000313" key="3">
    <source>
        <dbReference type="Proteomes" id="UP000005239"/>
    </source>
</evidence>
<dbReference type="AlphaFoldDB" id="A0A454XUG2"/>
<protein>
    <submittedName>
        <fullName evidence="2">Uncharacterized protein</fullName>
    </submittedName>
</protein>
<evidence type="ECO:0000313" key="2">
    <source>
        <dbReference type="EnsemblMetazoa" id="PPA21937.1"/>
    </source>
</evidence>